<dbReference type="OrthoDB" id="76949at2759"/>
<dbReference type="Pfam" id="PF12796">
    <property type="entry name" value="Ank_2"/>
    <property type="match status" value="1"/>
</dbReference>
<dbReference type="AlphaFoldDB" id="A0A8B6D001"/>
<organism evidence="6 7">
    <name type="scientific">Mytilus galloprovincialis</name>
    <name type="common">Mediterranean mussel</name>
    <dbReference type="NCBI Taxonomy" id="29158"/>
    <lineage>
        <taxon>Eukaryota</taxon>
        <taxon>Metazoa</taxon>
        <taxon>Spiralia</taxon>
        <taxon>Lophotrochozoa</taxon>
        <taxon>Mollusca</taxon>
        <taxon>Bivalvia</taxon>
        <taxon>Autobranchia</taxon>
        <taxon>Pteriomorphia</taxon>
        <taxon>Mytilida</taxon>
        <taxon>Mytiloidea</taxon>
        <taxon>Mytilidae</taxon>
        <taxon>Mytilinae</taxon>
        <taxon>Mytilus</taxon>
    </lineage>
</organism>
<proteinExistence type="predicted"/>
<dbReference type="Pfam" id="PF00536">
    <property type="entry name" value="SAM_1"/>
    <property type="match status" value="1"/>
</dbReference>
<dbReference type="InterPro" id="IPR001660">
    <property type="entry name" value="SAM"/>
</dbReference>
<dbReference type="Gene3D" id="1.10.150.50">
    <property type="entry name" value="Transcription Factor, Ets-1"/>
    <property type="match status" value="1"/>
</dbReference>
<dbReference type="InterPro" id="IPR013761">
    <property type="entry name" value="SAM/pointed_sf"/>
</dbReference>
<dbReference type="PROSITE" id="PS50297">
    <property type="entry name" value="ANK_REP_REGION"/>
    <property type="match status" value="1"/>
</dbReference>
<feature type="repeat" description="ANK" evidence="3">
    <location>
        <begin position="32"/>
        <end position="64"/>
    </location>
</feature>
<evidence type="ECO:0000259" key="5">
    <source>
        <dbReference type="Pfam" id="PF00536"/>
    </source>
</evidence>
<dbReference type="PANTHER" id="PTHR24201:SF15">
    <property type="entry name" value="ANKYRIN REPEAT DOMAIN-CONTAINING PROTEIN 66"/>
    <property type="match status" value="1"/>
</dbReference>
<dbReference type="Proteomes" id="UP000596742">
    <property type="component" value="Unassembled WGS sequence"/>
</dbReference>
<comment type="caution">
    <text evidence="6">The sequence shown here is derived from an EMBL/GenBank/DDBJ whole genome shotgun (WGS) entry which is preliminary data.</text>
</comment>
<dbReference type="PROSITE" id="PS50088">
    <property type="entry name" value="ANK_REPEAT"/>
    <property type="match status" value="2"/>
</dbReference>
<feature type="domain" description="SAM" evidence="5">
    <location>
        <begin position="419"/>
        <end position="471"/>
    </location>
</feature>
<dbReference type="SMART" id="SM00248">
    <property type="entry name" value="ANK"/>
    <property type="match status" value="3"/>
</dbReference>
<evidence type="ECO:0000256" key="2">
    <source>
        <dbReference type="ARBA" id="ARBA00023043"/>
    </source>
</evidence>
<evidence type="ECO:0000313" key="7">
    <source>
        <dbReference type="Proteomes" id="UP000596742"/>
    </source>
</evidence>
<protein>
    <recommendedName>
        <fullName evidence="5">SAM domain-containing protein</fullName>
    </recommendedName>
</protein>
<evidence type="ECO:0000256" key="4">
    <source>
        <dbReference type="SAM" id="MobiDB-lite"/>
    </source>
</evidence>
<keyword evidence="2 3" id="KW-0040">ANK repeat</keyword>
<dbReference type="SUPFAM" id="SSF48403">
    <property type="entry name" value="Ankyrin repeat"/>
    <property type="match status" value="1"/>
</dbReference>
<dbReference type="PANTHER" id="PTHR24201">
    <property type="entry name" value="ANK_REP_REGION DOMAIN-CONTAINING PROTEIN"/>
    <property type="match status" value="1"/>
</dbReference>
<feature type="region of interest" description="Disordered" evidence="4">
    <location>
        <begin position="120"/>
        <end position="144"/>
    </location>
</feature>
<dbReference type="InterPro" id="IPR050776">
    <property type="entry name" value="Ank_Repeat/CDKN_Inhibitor"/>
</dbReference>
<dbReference type="InterPro" id="IPR002110">
    <property type="entry name" value="Ankyrin_rpt"/>
</dbReference>
<evidence type="ECO:0000256" key="3">
    <source>
        <dbReference type="PROSITE-ProRule" id="PRU00023"/>
    </source>
</evidence>
<dbReference type="Gene3D" id="1.25.40.20">
    <property type="entry name" value="Ankyrin repeat-containing domain"/>
    <property type="match status" value="1"/>
</dbReference>
<evidence type="ECO:0000256" key="1">
    <source>
        <dbReference type="ARBA" id="ARBA00022737"/>
    </source>
</evidence>
<gene>
    <name evidence="6" type="ORF">MGAL_10B031800</name>
</gene>
<accession>A0A8B6D001</accession>
<feature type="repeat" description="ANK" evidence="3">
    <location>
        <begin position="65"/>
        <end position="97"/>
    </location>
</feature>
<keyword evidence="1" id="KW-0677">Repeat</keyword>
<evidence type="ECO:0000313" key="6">
    <source>
        <dbReference type="EMBL" id="VDI11556.1"/>
    </source>
</evidence>
<dbReference type="SUPFAM" id="SSF47769">
    <property type="entry name" value="SAM/Pointed domain"/>
    <property type="match status" value="1"/>
</dbReference>
<sequence length="487" mass="54190">MGDEKFHQAARDGYLDLLRSATKRELNSTDEDGMTATLWAAYSGNLDALRQIIGRGGDHNKADLTGFTPLHHACKNGHENVVHYLVNFGCNIWALDNEYHTALDIANLYDRRDIAQFLDSTHSKQESKNPKVVQSLKEKATRDAENNVKRYERLQKEVDRYVKKQEKHREERENNDFKAPTKGGFFKTLTIKLKGSQRLSNNKKFQQHSSSSSNFSDLAIGTGKRGVAKKIAMKQMSQEGGGTYDPKEVGTSGRRTLRSLAPGSMLVQAGSASDVMYLTNRESDTQGIRPALNNVFTGMPSSKNKWKSDSDLLDSGIDDVDEEEEKPGIFNRPMLGKISFLKSHTGMSGTFTGMTNGHRSASADDLDGIETVVNGYQNGDDHSSSGSEDMQFASQTQMKDVPWEADEVIDDDDDATPLVRFLETCELSGYLHMFTKQDIDLSNLSLLTDGDLLDLGLPMGPRRAIQHALKQRQSVLSQPRPIVDSFL</sequence>
<reference evidence="6" key="1">
    <citation type="submission" date="2018-11" db="EMBL/GenBank/DDBJ databases">
        <authorList>
            <person name="Alioto T."/>
            <person name="Alioto T."/>
        </authorList>
    </citation>
    <scope>NUCLEOTIDE SEQUENCE</scope>
</reference>
<name>A0A8B6D001_MYTGA</name>
<keyword evidence="7" id="KW-1185">Reference proteome</keyword>
<dbReference type="InterPro" id="IPR036770">
    <property type="entry name" value="Ankyrin_rpt-contain_sf"/>
</dbReference>
<dbReference type="EMBL" id="UYJE01002530">
    <property type="protein sequence ID" value="VDI11556.1"/>
    <property type="molecule type" value="Genomic_DNA"/>
</dbReference>